<dbReference type="GO" id="GO:0031966">
    <property type="term" value="C:mitochondrial membrane"/>
    <property type="evidence" value="ECO:0007669"/>
    <property type="project" value="UniProtKB-SubCell"/>
</dbReference>
<protein>
    <recommendedName>
        <fullName evidence="6">HIG1 domain-containing protein</fullName>
    </recommendedName>
</protein>
<reference evidence="7" key="2">
    <citation type="submission" date="2015-02" db="UniProtKB">
        <authorList>
            <consortium name="EnsemblMetazoa"/>
        </authorList>
    </citation>
    <scope>IDENTIFICATION</scope>
</reference>
<organism evidence="7 8">
    <name type="scientific">Strigamia maritima</name>
    <name type="common">European centipede</name>
    <name type="synonym">Geophilus maritimus</name>
    <dbReference type="NCBI Taxonomy" id="126957"/>
    <lineage>
        <taxon>Eukaryota</taxon>
        <taxon>Metazoa</taxon>
        <taxon>Ecdysozoa</taxon>
        <taxon>Arthropoda</taxon>
        <taxon>Myriapoda</taxon>
        <taxon>Chilopoda</taxon>
        <taxon>Pleurostigmophora</taxon>
        <taxon>Geophilomorpha</taxon>
        <taxon>Linotaeniidae</taxon>
        <taxon>Strigamia</taxon>
    </lineage>
</organism>
<evidence type="ECO:0000256" key="3">
    <source>
        <dbReference type="ARBA" id="ARBA00022989"/>
    </source>
</evidence>
<proteinExistence type="predicted"/>
<dbReference type="AlphaFoldDB" id="T1IQI7"/>
<dbReference type="PhylomeDB" id="T1IQI7"/>
<evidence type="ECO:0000256" key="1">
    <source>
        <dbReference type="ARBA" id="ARBA00004325"/>
    </source>
</evidence>
<dbReference type="EnsemblMetazoa" id="SMAR003306-RA">
    <property type="protein sequence ID" value="SMAR003306-PA"/>
    <property type="gene ID" value="SMAR003306"/>
</dbReference>
<dbReference type="InterPro" id="IPR050355">
    <property type="entry name" value="RCF1"/>
</dbReference>
<feature type="transmembrane region" description="Helical" evidence="5">
    <location>
        <begin position="90"/>
        <end position="113"/>
    </location>
</feature>
<keyword evidence="8" id="KW-1185">Reference proteome</keyword>
<dbReference type="HOGENOM" id="CLU_087356_5_0_1"/>
<accession>T1IQI7</accession>
<sequence length="122" mass="13533">MAPNETKVEEKIDINPKKKVNEDEDAFDWISLRKEINIGVLPPEGLRERIIRKNRENPFVAIGCVGTAGVLGYGLWCFRTGQVKRSQAMMRLRVIAQGITVTALLIGVATAAMKKKDSPTLP</sequence>
<evidence type="ECO:0000259" key="6">
    <source>
        <dbReference type="PROSITE" id="PS51503"/>
    </source>
</evidence>
<dbReference type="Gene3D" id="6.10.140.1320">
    <property type="match status" value="1"/>
</dbReference>
<dbReference type="STRING" id="126957.T1IQI7"/>
<dbReference type="EMBL" id="AFFK01018331">
    <property type="status" value="NOT_ANNOTATED_CDS"/>
    <property type="molecule type" value="Genomic_DNA"/>
</dbReference>
<reference evidence="8" key="1">
    <citation type="submission" date="2011-05" db="EMBL/GenBank/DDBJ databases">
        <authorList>
            <person name="Richards S.R."/>
            <person name="Qu J."/>
            <person name="Jiang H."/>
            <person name="Jhangiani S.N."/>
            <person name="Agravi P."/>
            <person name="Goodspeed R."/>
            <person name="Gross S."/>
            <person name="Mandapat C."/>
            <person name="Jackson L."/>
            <person name="Mathew T."/>
            <person name="Pu L."/>
            <person name="Thornton R."/>
            <person name="Saada N."/>
            <person name="Wilczek-Boney K.B."/>
            <person name="Lee S."/>
            <person name="Kovar C."/>
            <person name="Wu Y."/>
            <person name="Scherer S.E."/>
            <person name="Worley K.C."/>
            <person name="Muzny D.M."/>
            <person name="Gibbs R."/>
        </authorList>
    </citation>
    <scope>NUCLEOTIDE SEQUENCE</scope>
    <source>
        <strain evidence="8">Brora</strain>
    </source>
</reference>
<evidence type="ECO:0000256" key="2">
    <source>
        <dbReference type="ARBA" id="ARBA00022692"/>
    </source>
</evidence>
<dbReference type="PANTHER" id="PTHR12297:SF18">
    <property type="entry name" value="HIG1 DOMAIN FAMILY MEMBER 2A"/>
    <property type="match status" value="1"/>
</dbReference>
<dbReference type="eggNOG" id="KOG4431">
    <property type="taxonomic scope" value="Eukaryota"/>
</dbReference>
<dbReference type="Proteomes" id="UP000014500">
    <property type="component" value="Unassembled WGS sequence"/>
</dbReference>
<dbReference type="Pfam" id="PF04588">
    <property type="entry name" value="HIG_1_N"/>
    <property type="match status" value="1"/>
</dbReference>
<feature type="domain" description="HIG1" evidence="6">
    <location>
        <begin position="28"/>
        <end position="122"/>
    </location>
</feature>
<dbReference type="PANTHER" id="PTHR12297">
    <property type="entry name" value="HYPOXIA-INDUCBILE GENE 1 HIG1 -RELATED"/>
    <property type="match status" value="1"/>
</dbReference>
<evidence type="ECO:0000313" key="8">
    <source>
        <dbReference type="Proteomes" id="UP000014500"/>
    </source>
</evidence>
<evidence type="ECO:0000256" key="5">
    <source>
        <dbReference type="SAM" id="Phobius"/>
    </source>
</evidence>
<dbReference type="GO" id="GO:0097250">
    <property type="term" value="P:mitochondrial respirasome assembly"/>
    <property type="evidence" value="ECO:0007669"/>
    <property type="project" value="TreeGrafter"/>
</dbReference>
<dbReference type="PROSITE" id="PS51503">
    <property type="entry name" value="HIG1"/>
    <property type="match status" value="1"/>
</dbReference>
<dbReference type="InterPro" id="IPR007667">
    <property type="entry name" value="Hypoxia_induced_domain"/>
</dbReference>
<evidence type="ECO:0000313" key="7">
    <source>
        <dbReference type="EnsemblMetazoa" id="SMAR003306-PA"/>
    </source>
</evidence>
<keyword evidence="2 5" id="KW-0812">Transmembrane</keyword>
<keyword evidence="4 5" id="KW-0472">Membrane</keyword>
<feature type="transmembrane region" description="Helical" evidence="5">
    <location>
        <begin position="59"/>
        <end position="78"/>
    </location>
</feature>
<name>T1IQI7_STRMM</name>
<evidence type="ECO:0000256" key="4">
    <source>
        <dbReference type="ARBA" id="ARBA00023136"/>
    </source>
</evidence>
<comment type="subcellular location">
    <subcellularLocation>
        <location evidence="1">Mitochondrion membrane</location>
    </subcellularLocation>
</comment>
<keyword evidence="3 5" id="KW-1133">Transmembrane helix</keyword>